<dbReference type="Proteomes" id="UP001610063">
    <property type="component" value="Unassembled WGS sequence"/>
</dbReference>
<dbReference type="EMBL" id="JBIPKE010000015">
    <property type="protein sequence ID" value="MFH6983729.1"/>
    <property type="molecule type" value="Genomic_DNA"/>
</dbReference>
<keyword evidence="1" id="KW-0732">Signal</keyword>
<protein>
    <recommendedName>
        <fullName evidence="4">Lipocalin-like domain-containing protein</fullName>
    </recommendedName>
</protein>
<comment type="caution">
    <text evidence="2">The sequence shown here is derived from an EMBL/GenBank/DDBJ whole genome shotgun (WGS) entry which is preliminary data.</text>
</comment>
<evidence type="ECO:0000256" key="1">
    <source>
        <dbReference type="SAM" id="SignalP"/>
    </source>
</evidence>
<accession>A0ABW7N889</accession>
<organism evidence="2 3">
    <name type="scientific">Marinoscillum luteum</name>
    <dbReference type="NCBI Taxonomy" id="861051"/>
    <lineage>
        <taxon>Bacteria</taxon>
        <taxon>Pseudomonadati</taxon>
        <taxon>Bacteroidota</taxon>
        <taxon>Cytophagia</taxon>
        <taxon>Cytophagales</taxon>
        <taxon>Reichenbachiellaceae</taxon>
        <taxon>Marinoscillum</taxon>
    </lineage>
</organism>
<dbReference type="RefSeq" id="WP_395417265.1">
    <property type="nucleotide sequence ID" value="NZ_JBIPKE010000015.1"/>
</dbReference>
<keyword evidence="3" id="KW-1185">Reference proteome</keyword>
<feature type="signal peptide" evidence="1">
    <location>
        <begin position="1"/>
        <end position="22"/>
    </location>
</feature>
<name>A0ABW7N889_9BACT</name>
<reference evidence="2 3" key="1">
    <citation type="journal article" date="2013" name="Int. J. Syst. Evol. Microbiol.">
        <title>Marinoscillum luteum sp. nov., isolated from marine sediment.</title>
        <authorList>
            <person name="Cha I.T."/>
            <person name="Park S.J."/>
            <person name="Kim S.J."/>
            <person name="Kim J.G."/>
            <person name="Jung M.Y."/>
            <person name="Shin K.S."/>
            <person name="Kwon K.K."/>
            <person name="Yang S.H."/>
            <person name="Seo Y.S."/>
            <person name="Rhee S.K."/>
        </authorList>
    </citation>
    <scope>NUCLEOTIDE SEQUENCE [LARGE SCALE GENOMIC DNA]</scope>
    <source>
        <strain evidence="2 3">KCTC 23939</strain>
    </source>
</reference>
<evidence type="ECO:0000313" key="2">
    <source>
        <dbReference type="EMBL" id="MFH6983729.1"/>
    </source>
</evidence>
<gene>
    <name evidence="2" type="ORF">ACHKAR_09775</name>
</gene>
<evidence type="ECO:0000313" key="3">
    <source>
        <dbReference type="Proteomes" id="UP001610063"/>
    </source>
</evidence>
<evidence type="ECO:0008006" key="4">
    <source>
        <dbReference type="Google" id="ProtNLM"/>
    </source>
</evidence>
<feature type="chain" id="PRO_5045538014" description="Lipocalin-like domain-containing protein" evidence="1">
    <location>
        <begin position="23"/>
        <end position="159"/>
    </location>
</feature>
<proteinExistence type="predicted"/>
<sequence length="159" mass="18256">MKKLSLTIFALLLIAFTYQAEAQSKVVAKDLIGSWKLVIDVDEEFEEAKREVDEEDSFLGKIILNSVSGIVSGILEEIDIYMEFKPGGEVKVIVEAFDEREIEYSEWQIDKKGRLYISDTENFSTGDSDYWLMEKGVLILFEDDNERSDNVYLVNMDSN</sequence>